<dbReference type="OrthoDB" id="9796143at2"/>
<dbReference type="SMART" id="SM00738">
    <property type="entry name" value="NGN"/>
    <property type="match status" value="1"/>
</dbReference>
<dbReference type="Pfam" id="PF02357">
    <property type="entry name" value="NusG"/>
    <property type="match status" value="1"/>
</dbReference>
<dbReference type="AlphaFoldDB" id="A0A0D0GR46"/>
<dbReference type="Proteomes" id="UP000032049">
    <property type="component" value="Unassembled WGS sequence"/>
</dbReference>
<keyword evidence="3" id="KW-0804">Transcription</keyword>
<keyword evidence="1" id="KW-0889">Transcription antitermination</keyword>
<accession>A0A0D0GR46</accession>
<dbReference type="RefSeq" id="WP_041877880.1">
    <property type="nucleotide sequence ID" value="NZ_CP157278.1"/>
</dbReference>
<sequence length="166" mass="19015">MQNQWLVAYTSPKTEKKIYGRLLELDIDAFLPLQKVTRQWSDRKKVVEVPLFPNYLFVKITQQERWKVLSQRGVIKFLSHGGVPCSVPENQVRAIKDLICEQEVEIYGSSSLCKGERVVIVKGPLMGFEGFLTEKKGKMRLVVRLSSISQSISIEICESHVEKIYG</sequence>
<dbReference type="SUPFAM" id="SSF82679">
    <property type="entry name" value="N-utilization substance G protein NusG, N-terminal domain"/>
    <property type="match status" value="1"/>
</dbReference>
<reference evidence="5 6" key="1">
    <citation type="submission" date="2015-01" db="EMBL/GenBank/DDBJ databases">
        <title>Draft genome sequence of Pedobacter sp. NL19 isolated from sludge of an effluent treatment pond in an abandoned uranium mine.</title>
        <authorList>
            <person name="Santos T."/>
            <person name="Caetano T."/>
            <person name="Covas C."/>
            <person name="Cruz A."/>
            <person name="Mendo S."/>
        </authorList>
    </citation>
    <scope>NUCLEOTIDE SEQUENCE [LARGE SCALE GENOMIC DNA]</scope>
    <source>
        <strain evidence="5 6">NL19</strain>
    </source>
</reference>
<dbReference type="PANTHER" id="PTHR30265">
    <property type="entry name" value="RHO-INTERACTING TRANSCRIPTION TERMINATION FACTOR NUSG"/>
    <property type="match status" value="1"/>
</dbReference>
<name>A0A0D0GR46_9SPHI</name>
<keyword evidence="6" id="KW-1185">Reference proteome</keyword>
<feature type="domain" description="NusG-like N-terminal" evidence="4">
    <location>
        <begin position="2"/>
        <end position="99"/>
    </location>
</feature>
<dbReference type="InterPro" id="IPR006645">
    <property type="entry name" value="NGN-like_dom"/>
</dbReference>
<evidence type="ECO:0000259" key="4">
    <source>
        <dbReference type="SMART" id="SM00738"/>
    </source>
</evidence>
<dbReference type="Gene3D" id="3.30.70.940">
    <property type="entry name" value="NusG, N-terminal domain"/>
    <property type="match status" value="1"/>
</dbReference>
<evidence type="ECO:0000256" key="2">
    <source>
        <dbReference type="ARBA" id="ARBA00023015"/>
    </source>
</evidence>
<evidence type="ECO:0000313" key="5">
    <source>
        <dbReference type="EMBL" id="KIO78675.1"/>
    </source>
</evidence>
<dbReference type="SUPFAM" id="SSF50104">
    <property type="entry name" value="Translation proteins SH3-like domain"/>
    <property type="match status" value="1"/>
</dbReference>
<dbReference type="InterPro" id="IPR043425">
    <property type="entry name" value="NusG-like"/>
</dbReference>
<dbReference type="GO" id="GO:0006354">
    <property type="term" value="P:DNA-templated transcription elongation"/>
    <property type="evidence" value="ECO:0007669"/>
    <property type="project" value="InterPro"/>
</dbReference>
<dbReference type="EMBL" id="JXRA01000007">
    <property type="protein sequence ID" value="KIO78675.1"/>
    <property type="molecule type" value="Genomic_DNA"/>
</dbReference>
<proteinExistence type="predicted"/>
<organism evidence="5 6">
    <name type="scientific">Pedobacter lusitanus</name>
    <dbReference type="NCBI Taxonomy" id="1503925"/>
    <lineage>
        <taxon>Bacteria</taxon>
        <taxon>Pseudomonadati</taxon>
        <taxon>Bacteroidota</taxon>
        <taxon>Sphingobacteriia</taxon>
        <taxon>Sphingobacteriales</taxon>
        <taxon>Sphingobacteriaceae</taxon>
        <taxon>Pedobacter</taxon>
    </lineage>
</organism>
<gene>
    <name evidence="5" type="ORF">TH53_01905</name>
</gene>
<dbReference type="STRING" id="1503925.TH53_01905"/>
<dbReference type="CDD" id="cd09895">
    <property type="entry name" value="NGN_SP_UpxY"/>
    <property type="match status" value="1"/>
</dbReference>
<dbReference type="InterPro" id="IPR008991">
    <property type="entry name" value="Translation_prot_SH3-like_sf"/>
</dbReference>
<evidence type="ECO:0000313" key="6">
    <source>
        <dbReference type="Proteomes" id="UP000032049"/>
    </source>
</evidence>
<dbReference type="NCBIfam" id="NF033644">
    <property type="entry name" value="antiterm_UpxY"/>
    <property type="match status" value="1"/>
</dbReference>
<comment type="caution">
    <text evidence="5">The sequence shown here is derived from an EMBL/GenBank/DDBJ whole genome shotgun (WGS) entry which is preliminary data.</text>
</comment>
<protein>
    <recommendedName>
        <fullName evidence="4">NusG-like N-terminal domain-containing protein</fullName>
    </recommendedName>
</protein>
<evidence type="ECO:0000256" key="1">
    <source>
        <dbReference type="ARBA" id="ARBA00022814"/>
    </source>
</evidence>
<dbReference type="GO" id="GO:0031564">
    <property type="term" value="P:transcription antitermination"/>
    <property type="evidence" value="ECO:0007669"/>
    <property type="project" value="UniProtKB-KW"/>
</dbReference>
<evidence type="ECO:0000256" key="3">
    <source>
        <dbReference type="ARBA" id="ARBA00023163"/>
    </source>
</evidence>
<keyword evidence="2" id="KW-0805">Transcription regulation</keyword>
<dbReference type="PANTHER" id="PTHR30265:SF4">
    <property type="entry name" value="KOW MOTIF FAMILY PROTEIN, EXPRESSED"/>
    <property type="match status" value="1"/>
</dbReference>
<dbReference type="InterPro" id="IPR036735">
    <property type="entry name" value="NGN_dom_sf"/>
</dbReference>